<dbReference type="Proteomes" id="UP000017836">
    <property type="component" value="Unassembled WGS sequence"/>
</dbReference>
<organism evidence="3 4">
    <name type="scientific">Amborella trichopoda</name>
    <dbReference type="NCBI Taxonomy" id="13333"/>
    <lineage>
        <taxon>Eukaryota</taxon>
        <taxon>Viridiplantae</taxon>
        <taxon>Streptophyta</taxon>
        <taxon>Embryophyta</taxon>
        <taxon>Tracheophyta</taxon>
        <taxon>Spermatophyta</taxon>
        <taxon>Magnoliopsida</taxon>
        <taxon>Amborellales</taxon>
        <taxon>Amborellaceae</taxon>
        <taxon>Amborella</taxon>
    </lineage>
</organism>
<name>W1NRU8_AMBTC</name>
<feature type="transmembrane region" description="Helical" evidence="2">
    <location>
        <begin position="280"/>
        <end position="300"/>
    </location>
</feature>
<gene>
    <name evidence="3" type="ORF">AMTR_s00124p00121450</name>
</gene>
<proteinExistence type="predicted"/>
<feature type="transmembrane region" description="Helical" evidence="2">
    <location>
        <begin position="253"/>
        <end position="273"/>
    </location>
</feature>
<dbReference type="AlphaFoldDB" id="W1NRU8"/>
<dbReference type="EMBL" id="KI396338">
    <property type="protein sequence ID" value="ERM97459.1"/>
    <property type="molecule type" value="Genomic_DNA"/>
</dbReference>
<sequence length="310" mass="35108">MPCDGPVVRSGQRGSDVTEGKLYVTDPRLGAFSGSNVREAKRYVTDPQLGTIRGSDVREAKRYVPDPRLEAIRGRQEAMPGKKNSLCDEPVVKSGQRKQRQGGKTQCDRPAVRSGQQPIRGKIERERLVTAGKTQFLTLFAFFTVERERELILEHCFSNSWPRLAPALETQKAFFYFFFFLPHVLGKMFFTVSPFTFTRRTICSMLCLAHLFGASSMPWLSFKHNSTTTLHRTSFCTLCNLSNAFLHMPVRTMASWVLSHIFATLCSLLHIALWFLDIALCYVVFGAFVTTILVVLITVIEQAWASYFVV</sequence>
<keyword evidence="2" id="KW-0472">Membrane</keyword>
<keyword evidence="2" id="KW-0812">Transmembrane</keyword>
<feature type="region of interest" description="Disordered" evidence="1">
    <location>
        <begin position="78"/>
        <end position="117"/>
    </location>
</feature>
<keyword evidence="4" id="KW-1185">Reference proteome</keyword>
<accession>W1NRU8</accession>
<evidence type="ECO:0000313" key="3">
    <source>
        <dbReference type="EMBL" id="ERM97459.1"/>
    </source>
</evidence>
<dbReference type="HOGENOM" id="CLU_898177_0_0_1"/>
<evidence type="ECO:0000313" key="4">
    <source>
        <dbReference type="Proteomes" id="UP000017836"/>
    </source>
</evidence>
<reference evidence="4" key="1">
    <citation type="journal article" date="2013" name="Science">
        <title>The Amborella genome and the evolution of flowering plants.</title>
        <authorList>
            <consortium name="Amborella Genome Project"/>
        </authorList>
    </citation>
    <scope>NUCLEOTIDE SEQUENCE [LARGE SCALE GENOMIC DNA]</scope>
</reference>
<keyword evidence="2" id="KW-1133">Transmembrane helix</keyword>
<protein>
    <submittedName>
        <fullName evidence="3">Uncharacterized protein</fullName>
    </submittedName>
</protein>
<evidence type="ECO:0000256" key="2">
    <source>
        <dbReference type="SAM" id="Phobius"/>
    </source>
</evidence>
<evidence type="ECO:0000256" key="1">
    <source>
        <dbReference type="SAM" id="MobiDB-lite"/>
    </source>
</evidence>
<feature type="transmembrane region" description="Helical" evidence="2">
    <location>
        <begin position="202"/>
        <end position="222"/>
    </location>
</feature>
<dbReference type="Gramene" id="ERM97459">
    <property type="protein sequence ID" value="ERM97459"/>
    <property type="gene ID" value="AMTR_s00124p00121450"/>
</dbReference>
<feature type="transmembrane region" description="Helical" evidence="2">
    <location>
        <begin position="173"/>
        <end position="190"/>
    </location>
</feature>